<sequence length="580" mass="63750">MSSRHRPLARGDACKACKLRKIRCPGERPACSNCVKKKQQCIYNRPEDTITPPDVEYTSFPAEAPMALPQTHEGSSGSSSSRPTPIQSGFDAFDGLLNTLPLSSGTSTSPGTRYDPVPFGFVSLMGMDSGYGDQQAPAEWADVDLDALLKEVASSSTEIGPTDVKRSRTNVSDAERDHLIWLYFTHQRVFGLEMHIATFYTSLHSPDPSIQPHPCLLNAMYLVTCRASSSAALRKREVEFFETARLGMYDAIGKDECLFDAVRAGTLITTWLFNQARFPEAVAIMGMTTRTASSCGLDSIASSYYKPSWPVRRTLEHHVSVYLPPATSQINLAERIYAFWAIYLVDRCATTAEDWGAGFDISRVKTPLPRPWSEYEKGDPHLLSCEEIIQDVFSPTSDSGGMEGPCEKDHTVDIGLFVKAITIMHRASRVRYNPDPNEIPTVRRAIDNLAKSLSPILSAVEVDERGNRSITSRAAAIQFLILGAEMHLYDNSSAHIPNEGALAAVKKMLGVMHLSGDAINDTGDVSLFIIVIWVDMARLLVVEARRLERLGQTFEAASVLAGVDSIIAALRKQANRLSLA</sequence>
<dbReference type="SUPFAM" id="SSF57701">
    <property type="entry name" value="Zn2/Cys6 DNA-binding domain"/>
    <property type="match status" value="1"/>
</dbReference>
<name>A0A1Y2B3L5_9TREE</name>
<dbReference type="PROSITE" id="PS00463">
    <property type="entry name" value="ZN2_CY6_FUNGAL_1"/>
    <property type="match status" value="1"/>
</dbReference>
<accession>A0A1Y2B3L5</accession>
<dbReference type="EMBL" id="MCFC01000026">
    <property type="protein sequence ID" value="ORY29324.1"/>
    <property type="molecule type" value="Genomic_DNA"/>
</dbReference>
<dbReference type="Pfam" id="PF00172">
    <property type="entry name" value="Zn_clus"/>
    <property type="match status" value="1"/>
</dbReference>
<evidence type="ECO:0000256" key="4">
    <source>
        <dbReference type="ARBA" id="ARBA00023163"/>
    </source>
</evidence>
<dbReference type="STRING" id="71784.A0A1Y2B3L5"/>
<keyword evidence="9" id="KW-1185">Reference proteome</keyword>
<evidence type="ECO:0000256" key="5">
    <source>
        <dbReference type="ARBA" id="ARBA00023242"/>
    </source>
</evidence>
<dbReference type="GO" id="GO:0000981">
    <property type="term" value="F:DNA-binding transcription factor activity, RNA polymerase II-specific"/>
    <property type="evidence" value="ECO:0007669"/>
    <property type="project" value="InterPro"/>
</dbReference>
<feature type="region of interest" description="Disordered" evidence="6">
    <location>
        <begin position="67"/>
        <end position="88"/>
    </location>
</feature>
<keyword evidence="3" id="KW-0805">Transcription regulation</keyword>
<dbReference type="PROSITE" id="PS50048">
    <property type="entry name" value="ZN2_CY6_FUNGAL_2"/>
    <property type="match status" value="1"/>
</dbReference>
<keyword evidence="5" id="KW-0539">Nucleus</keyword>
<evidence type="ECO:0000259" key="7">
    <source>
        <dbReference type="PROSITE" id="PS50048"/>
    </source>
</evidence>
<dbReference type="CDD" id="cd00067">
    <property type="entry name" value="GAL4"/>
    <property type="match status" value="1"/>
</dbReference>
<dbReference type="Gene3D" id="4.10.240.10">
    <property type="entry name" value="Zn(2)-C6 fungal-type DNA-binding domain"/>
    <property type="match status" value="1"/>
</dbReference>
<evidence type="ECO:0000256" key="2">
    <source>
        <dbReference type="ARBA" id="ARBA00022723"/>
    </source>
</evidence>
<dbReference type="CDD" id="cd12148">
    <property type="entry name" value="fungal_TF_MHR"/>
    <property type="match status" value="1"/>
</dbReference>
<dbReference type="GO" id="GO:0005634">
    <property type="term" value="C:nucleus"/>
    <property type="evidence" value="ECO:0007669"/>
    <property type="project" value="UniProtKB-SubCell"/>
</dbReference>
<dbReference type="SMART" id="SM00066">
    <property type="entry name" value="GAL4"/>
    <property type="match status" value="1"/>
</dbReference>
<gene>
    <name evidence="8" type="ORF">BCR39DRAFT_532333</name>
</gene>
<dbReference type="InterPro" id="IPR001138">
    <property type="entry name" value="Zn2Cys6_DnaBD"/>
</dbReference>
<evidence type="ECO:0000256" key="3">
    <source>
        <dbReference type="ARBA" id="ARBA00023015"/>
    </source>
</evidence>
<proteinExistence type="predicted"/>
<evidence type="ECO:0000313" key="8">
    <source>
        <dbReference type="EMBL" id="ORY29324.1"/>
    </source>
</evidence>
<evidence type="ECO:0000256" key="1">
    <source>
        <dbReference type="ARBA" id="ARBA00004123"/>
    </source>
</evidence>
<organism evidence="8 9">
    <name type="scientific">Naematelia encephala</name>
    <dbReference type="NCBI Taxonomy" id="71784"/>
    <lineage>
        <taxon>Eukaryota</taxon>
        <taxon>Fungi</taxon>
        <taxon>Dikarya</taxon>
        <taxon>Basidiomycota</taxon>
        <taxon>Agaricomycotina</taxon>
        <taxon>Tremellomycetes</taxon>
        <taxon>Tremellales</taxon>
        <taxon>Naemateliaceae</taxon>
        <taxon>Naematelia</taxon>
    </lineage>
</organism>
<evidence type="ECO:0000313" key="9">
    <source>
        <dbReference type="Proteomes" id="UP000193986"/>
    </source>
</evidence>
<evidence type="ECO:0000256" key="6">
    <source>
        <dbReference type="SAM" id="MobiDB-lite"/>
    </source>
</evidence>
<dbReference type="AlphaFoldDB" id="A0A1Y2B3L5"/>
<keyword evidence="2" id="KW-0479">Metal-binding</keyword>
<keyword evidence="4" id="KW-0804">Transcription</keyword>
<dbReference type="OrthoDB" id="2309723at2759"/>
<comment type="subcellular location">
    <subcellularLocation>
        <location evidence="1">Nucleus</location>
    </subcellularLocation>
</comment>
<dbReference type="InParanoid" id="A0A1Y2B3L5"/>
<reference evidence="8 9" key="1">
    <citation type="submission" date="2016-07" db="EMBL/GenBank/DDBJ databases">
        <title>Pervasive Adenine N6-methylation of Active Genes in Fungi.</title>
        <authorList>
            <consortium name="DOE Joint Genome Institute"/>
            <person name="Mondo S.J."/>
            <person name="Dannebaum R.O."/>
            <person name="Kuo R.C."/>
            <person name="Labutti K."/>
            <person name="Haridas S."/>
            <person name="Kuo A."/>
            <person name="Salamov A."/>
            <person name="Ahrendt S.R."/>
            <person name="Lipzen A."/>
            <person name="Sullivan W."/>
            <person name="Andreopoulos W.B."/>
            <person name="Clum A."/>
            <person name="Lindquist E."/>
            <person name="Daum C."/>
            <person name="Ramamoorthy G.K."/>
            <person name="Gryganskyi A."/>
            <person name="Culley D."/>
            <person name="Magnuson J.K."/>
            <person name="James T.Y."/>
            <person name="O'Malley M.A."/>
            <person name="Stajich J.E."/>
            <person name="Spatafora J.W."/>
            <person name="Visel A."/>
            <person name="Grigoriev I.V."/>
        </authorList>
    </citation>
    <scope>NUCLEOTIDE SEQUENCE [LARGE SCALE GENOMIC DNA]</scope>
    <source>
        <strain evidence="8 9">68-887.2</strain>
    </source>
</reference>
<dbReference type="InterPro" id="IPR050815">
    <property type="entry name" value="TF_fung"/>
</dbReference>
<comment type="caution">
    <text evidence="8">The sequence shown here is derived from an EMBL/GenBank/DDBJ whole genome shotgun (WGS) entry which is preliminary data.</text>
</comment>
<dbReference type="PANTHER" id="PTHR47338">
    <property type="entry name" value="ZN(II)2CYS6 TRANSCRIPTION FACTOR (EUROFUNG)-RELATED"/>
    <property type="match status" value="1"/>
</dbReference>
<dbReference type="GO" id="GO:0008270">
    <property type="term" value="F:zinc ion binding"/>
    <property type="evidence" value="ECO:0007669"/>
    <property type="project" value="InterPro"/>
</dbReference>
<dbReference type="PANTHER" id="PTHR47338:SF29">
    <property type="entry name" value="ZN(2)-C6 FUNGAL-TYPE DOMAIN-CONTAINING PROTEIN"/>
    <property type="match status" value="1"/>
</dbReference>
<dbReference type="Proteomes" id="UP000193986">
    <property type="component" value="Unassembled WGS sequence"/>
</dbReference>
<protein>
    <recommendedName>
        <fullName evidence="7">Zn(2)-C6 fungal-type domain-containing protein</fullName>
    </recommendedName>
</protein>
<feature type="domain" description="Zn(2)-C6 fungal-type" evidence="7">
    <location>
        <begin position="13"/>
        <end position="43"/>
    </location>
</feature>
<dbReference type="InterPro" id="IPR036864">
    <property type="entry name" value="Zn2-C6_fun-type_DNA-bd_sf"/>
</dbReference>